<dbReference type="Proteomes" id="UP000262142">
    <property type="component" value="Unassembled WGS sequence"/>
</dbReference>
<evidence type="ECO:0000256" key="1">
    <source>
        <dbReference type="SAM" id="Coils"/>
    </source>
</evidence>
<dbReference type="PANTHER" id="PTHR32114">
    <property type="entry name" value="ABC TRANSPORTER ABCH.3"/>
    <property type="match status" value="1"/>
</dbReference>
<reference evidence="3 4" key="1">
    <citation type="submission" date="2018-09" db="EMBL/GenBank/DDBJ databases">
        <authorList>
            <consortium name="Pathogen Informatics"/>
        </authorList>
    </citation>
    <scope>NUCLEOTIDE SEQUENCE [LARGE SCALE GENOMIC DNA]</scope>
    <source>
        <strain evidence="3 4">OH-22767</strain>
    </source>
</reference>
<sequence>MVIKSITIENFQSYYSPQIIEFSEGLNLIVGHGGKGKSKLFNAFYWVLFGKIYITGIGWCSTDGLPHSAKFAMQDYEFINAKKLSEAKVGDKVQAKVDIKIENDKGIEYRIERCVVAERLVNDDWNDTQAWQVGKNELSVEYDDRMGTKIEKGIIAEQIIRDIFPEGIRNYIWFQGESLDNLINFRNKETLKSAVKHISYYPFYEKLSAIITQSKGIIEKNEAKKLRELNKGNANFEKALSEKDNYTRLIEREEENKEQIEKNIRTINIKLAEDNDKMKGIADYSKLTQKYFKYEQELGRINGEVTRLDDEQRKQVPNFWVLRGISPMIDKCKQIIKDYTSFQDTAPEKKYLDNPGRAKLEEILEQGQCFVCGSDASEGTTASDWIKKRLKEQKEYLKELEEYSTNLEFSRQFERFIGQIQDYPDSLLLSLDSIDKQYETSENKIEKLISERKGISVKKKEIDKQVEEIKKQNGIDPIKEGGQGTMIVDRMEGSRANLEREQRKLQASLDKIDKYKSQLINVEKEIKKLLSKRSGNLSSVPETEWKNISEFLEKICKKVQENARKELLHKIEARANEFYQKFTEHDTGYKGEVKINEDYSIEYDAGLNTSHEDRKKMSVINAMLSLNQEALGAFYPFISDAPTSSFDIPTTHKYLLGIKDIFGQNIIMTKDVELEGEAYNQLMSEQKVSRIYSLESKVYGDDTQNPELNEVSTIINRLK</sequence>
<proteinExistence type="predicted"/>
<dbReference type="Gene3D" id="3.40.50.300">
    <property type="entry name" value="P-loop containing nucleotide triphosphate hydrolases"/>
    <property type="match status" value="2"/>
</dbReference>
<accession>A0A383U233</accession>
<dbReference type="InterPro" id="IPR027417">
    <property type="entry name" value="P-loop_NTPase"/>
</dbReference>
<keyword evidence="1" id="KW-0175">Coiled coil</keyword>
<organism evidence="3 4">
    <name type="scientific">Candidatus Ornithobacterium hominis</name>
    <dbReference type="NCBI Taxonomy" id="2497989"/>
    <lineage>
        <taxon>Bacteria</taxon>
        <taxon>Pseudomonadati</taxon>
        <taxon>Bacteroidota</taxon>
        <taxon>Flavobacteriia</taxon>
        <taxon>Flavobacteriales</taxon>
        <taxon>Weeksellaceae</taxon>
        <taxon>Ornithobacterium</taxon>
    </lineage>
</organism>
<gene>
    <name evidence="3" type="ORF">SAMEA104719789_01388</name>
</gene>
<dbReference type="RefSeq" id="WP_119059610.1">
    <property type="nucleotide sequence ID" value="NZ_UNSC01000007.1"/>
</dbReference>
<dbReference type="SUPFAM" id="SSF52540">
    <property type="entry name" value="P-loop containing nucleoside triphosphate hydrolases"/>
    <property type="match status" value="1"/>
</dbReference>
<keyword evidence="4" id="KW-1185">Reference proteome</keyword>
<dbReference type="Pfam" id="PF13476">
    <property type="entry name" value="AAA_23"/>
    <property type="match status" value="1"/>
</dbReference>
<evidence type="ECO:0000313" key="3">
    <source>
        <dbReference type="EMBL" id="SZD73934.1"/>
    </source>
</evidence>
<feature type="domain" description="Rad50/SbcC-type AAA" evidence="2">
    <location>
        <begin position="5"/>
        <end position="268"/>
    </location>
</feature>
<dbReference type="AlphaFoldDB" id="A0A383U233"/>
<evidence type="ECO:0000259" key="2">
    <source>
        <dbReference type="Pfam" id="PF13476"/>
    </source>
</evidence>
<protein>
    <submittedName>
        <fullName evidence="3">Chromosome segregation protein</fullName>
    </submittedName>
</protein>
<dbReference type="GO" id="GO:0006302">
    <property type="term" value="P:double-strand break repair"/>
    <property type="evidence" value="ECO:0007669"/>
    <property type="project" value="InterPro"/>
</dbReference>
<dbReference type="GO" id="GO:0016887">
    <property type="term" value="F:ATP hydrolysis activity"/>
    <property type="evidence" value="ECO:0007669"/>
    <property type="project" value="InterPro"/>
</dbReference>
<evidence type="ECO:0000313" key="4">
    <source>
        <dbReference type="Proteomes" id="UP000262142"/>
    </source>
</evidence>
<dbReference type="EMBL" id="UNSC01000007">
    <property type="protein sequence ID" value="SZD73934.1"/>
    <property type="molecule type" value="Genomic_DNA"/>
</dbReference>
<feature type="coiled-coil region" evidence="1">
    <location>
        <begin position="236"/>
        <end position="277"/>
    </location>
</feature>
<dbReference type="PANTHER" id="PTHR32114:SF2">
    <property type="entry name" value="ABC TRANSPORTER ABCH.3"/>
    <property type="match status" value="1"/>
</dbReference>
<name>A0A383U233_9FLAO</name>
<dbReference type="OrthoDB" id="7029750at2"/>
<feature type="coiled-coil region" evidence="1">
    <location>
        <begin position="488"/>
        <end position="532"/>
    </location>
</feature>
<dbReference type="InterPro" id="IPR038729">
    <property type="entry name" value="Rad50/SbcC_AAA"/>
</dbReference>